<accession>A0ABR0AYE3</accession>
<evidence type="ECO:0000313" key="2">
    <source>
        <dbReference type="EMBL" id="KAK4030160.1"/>
    </source>
</evidence>
<dbReference type="EMBL" id="JAOYFB010000039">
    <property type="protein sequence ID" value="KAK4030160.1"/>
    <property type="molecule type" value="Genomic_DNA"/>
</dbReference>
<proteinExistence type="predicted"/>
<name>A0ABR0AYE3_9CRUS</name>
<evidence type="ECO:0000313" key="3">
    <source>
        <dbReference type="Proteomes" id="UP001234178"/>
    </source>
</evidence>
<keyword evidence="3" id="KW-1185">Reference proteome</keyword>
<keyword evidence="1" id="KW-0812">Transmembrane</keyword>
<keyword evidence="1" id="KW-1133">Transmembrane helix</keyword>
<keyword evidence="1" id="KW-0472">Membrane</keyword>
<gene>
    <name evidence="2" type="ORF">OUZ56_023136</name>
</gene>
<dbReference type="Proteomes" id="UP001234178">
    <property type="component" value="Unassembled WGS sequence"/>
</dbReference>
<comment type="caution">
    <text evidence="2">The sequence shown here is derived from an EMBL/GenBank/DDBJ whole genome shotgun (WGS) entry which is preliminary data.</text>
</comment>
<evidence type="ECO:0000256" key="1">
    <source>
        <dbReference type="SAM" id="Phobius"/>
    </source>
</evidence>
<protein>
    <submittedName>
        <fullName evidence="2">Uncharacterized protein</fullName>
    </submittedName>
</protein>
<organism evidence="2 3">
    <name type="scientific">Daphnia magna</name>
    <dbReference type="NCBI Taxonomy" id="35525"/>
    <lineage>
        <taxon>Eukaryota</taxon>
        <taxon>Metazoa</taxon>
        <taxon>Ecdysozoa</taxon>
        <taxon>Arthropoda</taxon>
        <taxon>Crustacea</taxon>
        <taxon>Branchiopoda</taxon>
        <taxon>Diplostraca</taxon>
        <taxon>Cladocera</taxon>
        <taxon>Anomopoda</taxon>
        <taxon>Daphniidae</taxon>
        <taxon>Daphnia</taxon>
    </lineage>
</organism>
<reference evidence="2 3" key="1">
    <citation type="journal article" date="2023" name="Nucleic Acids Res.">
        <title>The hologenome of Daphnia magna reveals possible DNA methylation and microbiome-mediated evolution of the host genome.</title>
        <authorList>
            <person name="Chaturvedi A."/>
            <person name="Li X."/>
            <person name="Dhandapani V."/>
            <person name="Marshall H."/>
            <person name="Kissane S."/>
            <person name="Cuenca-Cambronero M."/>
            <person name="Asole G."/>
            <person name="Calvet F."/>
            <person name="Ruiz-Romero M."/>
            <person name="Marangio P."/>
            <person name="Guigo R."/>
            <person name="Rago D."/>
            <person name="Mirbahai L."/>
            <person name="Eastwood N."/>
            <person name="Colbourne J.K."/>
            <person name="Zhou J."/>
            <person name="Mallon E."/>
            <person name="Orsini L."/>
        </authorList>
    </citation>
    <scope>NUCLEOTIDE SEQUENCE [LARGE SCALE GENOMIC DNA]</scope>
    <source>
        <strain evidence="2">LRV0_1</strain>
    </source>
</reference>
<feature type="transmembrane region" description="Helical" evidence="1">
    <location>
        <begin position="74"/>
        <end position="95"/>
    </location>
</feature>
<sequence length="120" mass="14016">MAETNDSLHREKEIAQCYLYNIMLANFKQCDLNQSIHDTFLKKCSRWVYDTCVFRSTIVSHFDLTCENEWKQTVASSMFMLGMLIGAVRIGYIGYRTKENINISPTFFKFGIGRNIICYN</sequence>